<dbReference type="Gene3D" id="1.20.1250.20">
    <property type="entry name" value="MFS general substrate transporter like domains"/>
    <property type="match status" value="1"/>
</dbReference>
<dbReference type="InterPro" id="IPR024671">
    <property type="entry name" value="Atg22-like"/>
</dbReference>
<evidence type="ECO:0000259" key="8">
    <source>
        <dbReference type="PROSITE" id="PS50850"/>
    </source>
</evidence>
<feature type="transmembrane region" description="Helical" evidence="7">
    <location>
        <begin position="153"/>
        <end position="173"/>
    </location>
</feature>
<dbReference type="PANTHER" id="PTHR23519:SF1">
    <property type="entry name" value="AUTOPHAGY-RELATED PROTEIN 22"/>
    <property type="match status" value="1"/>
</dbReference>
<evidence type="ECO:0000256" key="3">
    <source>
        <dbReference type="ARBA" id="ARBA00022692"/>
    </source>
</evidence>
<feature type="transmembrane region" description="Helical" evidence="7">
    <location>
        <begin position="379"/>
        <end position="402"/>
    </location>
</feature>
<evidence type="ECO:0000313" key="10">
    <source>
        <dbReference type="Proteomes" id="UP001305498"/>
    </source>
</evidence>
<feature type="transmembrane region" description="Helical" evidence="7">
    <location>
        <begin position="353"/>
        <end position="373"/>
    </location>
</feature>
<keyword evidence="4 7" id="KW-1133">Transmembrane helix</keyword>
<evidence type="ECO:0000256" key="5">
    <source>
        <dbReference type="ARBA" id="ARBA00023136"/>
    </source>
</evidence>
<feature type="transmembrane region" description="Helical" evidence="7">
    <location>
        <begin position="40"/>
        <end position="68"/>
    </location>
</feature>
<accession>A0AA97FG26</accession>
<dbReference type="GO" id="GO:0022857">
    <property type="term" value="F:transmembrane transporter activity"/>
    <property type="evidence" value="ECO:0007669"/>
    <property type="project" value="InterPro"/>
</dbReference>
<dbReference type="Pfam" id="PF11700">
    <property type="entry name" value="ATG22"/>
    <property type="match status" value="1"/>
</dbReference>
<dbReference type="RefSeq" id="WP_317139282.1">
    <property type="nucleotide sequence ID" value="NZ_CP118157.1"/>
</dbReference>
<evidence type="ECO:0000256" key="4">
    <source>
        <dbReference type="ARBA" id="ARBA00022989"/>
    </source>
</evidence>
<evidence type="ECO:0000256" key="1">
    <source>
        <dbReference type="ARBA" id="ARBA00004651"/>
    </source>
</evidence>
<keyword evidence="3 7" id="KW-0812">Transmembrane</keyword>
<feature type="transmembrane region" description="Helical" evidence="7">
    <location>
        <begin position="227"/>
        <end position="249"/>
    </location>
</feature>
<organism evidence="9 10">
    <name type="scientific">Microbacterium betulae</name>
    <dbReference type="NCBI Taxonomy" id="2981139"/>
    <lineage>
        <taxon>Bacteria</taxon>
        <taxon>Bacillati</taxon>
        <taxon>Actinomycetota</taxon>
        <taxon>Actinomycetes</taxon>
        <taxon>Micrococcales</taxon>
        <taxon>Microbacteriaceae</taxon>
        <taxon>Microbacterium</taxon>
    </lineage>
</organism>
<dbReference type="AlphaFoldDB" id="A0AA97FG26"/>
<dbReference type="SUPFAM" id="SSF103473">
    <property type="entry name" value="MFS general substrate transporter"/>
    <property type="match status" value="1"/>
</dbReference>
<keyword evidence="5 7" id="KW-0472">Membrane</keyword>
<dbReference type="EMBL" id="CP118157">
    <property type="protein sequence ID" value="WOF22811.1"/>
    <property type="molecule type" value="Genomic_DNA"/>
</dbReference>
<evidence type="ECO:0000313" key="9">
    <source>
        <dbReference type="EMBL" id="WOF22811.1"/>
    </source>
</evidence>
<feature type="transmembrane region" description="Helical" evidence="7">
    <location>
        <begin position="289"/>
        <end position="313"/>
    </location>
</feature>
<gene>
    <name evidence="9" type="ORF">N8K70_15665</name>
</gene>
<name>A0AA97FG26_9MICO</name>
<comment type="subcellular location">
    <subcellularLocation>
        <location evidence="1">Cell membrane</location>
        <topology evidence="1">Multi-pass membrane protein</topology>
    </subcellularLocation>
</comment>
<keyword evidence="2" id="KW-0813">Transport</keyword>
<protein>
    <submittedName>
        <fullName evidence="9">MFS transporter</fullName>
    </submittedName>
</protein>
<feature type="region of interest" description="Disordered" evidence="6">
    <location>
        <begin position="1"/>
        <end position="20"/>
    </location>
</feature>
<evidence type="ECO:0000256" key="7">
    <source>
        <dbReference type="SAM" id="Phobius"/>
    </source>
</evidence>
<feature type="transmembrane region" description="Helical" evidence="7">
    <location>
        <begin position="128"/>
        <end position="147"/>
    </location>
</feature>
<dbReference type="InterPro" id="IPR020846">
    <property type="entry name" value="MFS_dom"/>
</dbReference>
<feature type="transmembrane region" description="Helical" evidence="7">
    <location>
        <begin position="319"/>
        <end position="341"/>
    </location>
</feature>
<feature type="domain" description="Major facilitator superfamily (MFS) profile" evidence="8">
    <location>
        <begin position="288"/>
        <end position="468"/>
    </location>
</feature>
<proteinExistence type="predicted"/>
<dbReference type="PROSITE" id="PS50850">
    <property type="entry name" value="MFS"/>
    <property type="match status" value="1"/>
</dbReference>
<evidence type="ECO:0000256" key="6">
    <source>
        <dbReference type="SAM" id="MobiDB-lite"/>
    </source>
</evidence>
<dbReference type="InterPro" id="IPR036259">
    <property type="entry name" value="MFS_trans_sf"/>
</dbReference>
<dbReference type="InterPro" id="IPR050495">
    <property type="entry name" value="ATG22/LtaA_families"/>
</dbReference>
<reference evidence="9 10" key="1">
    <citation type="submission" date="2023-02" db="EMBL/GenBank/DDBJ databases">
        <title>Microbacterium betulae sp. nov., isolated from birch wood.</title>
        <authorList>
            <person name="Pasciak M."/>
            <person name="Pawlik K.J."/>
            <person name="Martynowski D."/>
            <person name="Laczmanski L."/>
            <person name="Ciekot J."/>
            <person name="Szponar B."/>
            <person name="Wojcik-Fatla A."/>
            <person name="Mackiewicz B."/>
            <person name="Farian E."/>
            <person name="Cholewa G."/>
            <person name="Cholewa A."/>
            <person name="Dutkiewicz J."/>
        </authorList>
    </citation>
    <scope>NUCLEOTIDE SEQUENCE [LARGE SCALE GENOMIC DNA]</scope>
    <source>
        <strain evidence="9 10">AB</strain>
    </source>
</reference>
<feature type="transmembrane region" description="Helical" evidence="7">
    <location>
        <begin position="194"/>
        <end position="215"/>
    </location>
</feature>
<dbReference type="Proteomes" id="UP001305498">
    <property type="component" value="Chromosome"/>
</dbReference>
<dbReference type="PANTHER" id="PTHR23519">
    <property type="entry name" value="AUTOPHAGY-RELATED PROTEIN 22"/>
    <property type="match status" value="1"/>
</dbReference>
<feature type="transmembrane region" description="Helical" evidence="7">
    <location>
        <begin position="442"/>
        <end position="462"/>
    </location>
</feature>
<keyword evidence="10" id="KW-1185">Reference proteome</keyword>
<dbReference type="GO" id="GO:0005886">
    <property type="term" value="C:plasma membrane"/>
    <property type="evidence" value="ECO:0007669"/>
    <property type="project" value="UniProtKB-SubCell"/>
</dbReference>
<dbReference type="KEGG" id="mbet:N8K70_15665"/>
<feature type="transmembrane region" description="Helical" evidence="7">
    <location>
        <begin position="414"/>
        <end position="436"/>
    </location>
</feature>
<evidence type="ECO:0000256" key="2">
    <source>
        <dbReference type="ARBA" id="ARBA00022448"/>
    </source>
</evidence>
<feature type="transmembrane region" description="Helical" evidence="7">
    <location>
        <begin position="88"/>
        <end position="116"/>
    </location>
</feature>
<sequence>MTDMPERARPPAPPPTADSAAVPVMGLELAERRRTSRATIFAWALWDWATQPFNTVVLTFIFTALYLTTDAFLPPEIRSLPESDPTRVAALADLASGLGWGTTAAGLLILFLAPVLGQQADAAGRQKLWLGIGTGALIVCMLGLWFVEPEPALFWLGVALIAAGTVFGEIAAVNSNAMLIGIATPKTIGRVSGLGWGFGYLGGIVALVLVVVFYAGGWFGLPDDDGLPFRIIAVGCALWTLVFSIPVFLKVPEPSLGRPERKVGFLRSYALLARDIAGLHREPATRPTFWFLLSSAVFRDGLAGVFVFGAIIAESVFGFGFLELVAFGIASNLVAGVSTVLAGRLDDRFGAKAIILFSLGAMTISGLVIFLFAGGGSPVFWVGGLILCVFVGPAQAASRSFLARVTPAGREGEIFGLYATTGRAASWMASAMWSLLIVIGGATVFGILGLVTVLFAGLLLLLPVKAVR</sequence>